<reference evidence="7" key="1">
    <citation type="journal article" date="2017" name="Genome Announc.">
        <title>Complete Genome Sequence of Mycobacterium stephanolepidis.</title>
        <authorList>
            <person name="Fukano H."/>
            <person name="Yoshida M."/>
            <person name="Katayama Y."/>
            <person name="Omatsu T."/>
            <person name="Mizutani T."/>
            <person name="Kurata O."/>
            <person name="Wada S."/>
            <person name="Hoshino Y."/>
        </authorList>
    </citation>
    <scope>NUCLEOTIDE SEQUENCE [LARGE SCALE GENOMIC DNA]</scope>
    <source>
        <strain evidence="7">NJB0901</strain>
    </source>
</reference>
<dbReference type="InterPro" id="IPR003593">
    <property type="entry name" value="AAA+_ATPase"/>
</dbReference>
<evidence type="ECO:0000256" key="2">
    <source>
        <dbReference type="ARBA" id="ARBA00022840"/>
    </source>
</evidence>
<dbReference type="PROSITE" id="PS50901">
    <property type="entry name" value="FTSK"/>
    <property type="match status" value="1"/>
</dbReference>
<keyword evidence="4" id="KW-0812">Transmembrane</keyword>
<dbReference type="PANTHER" id="PTHR22683:SF41">
    <property type="entry name" value="DNA TRANSLOCASE FTSK"/>
    <property type="match status" value="1"/>
</dbReference>
<dbReference type="PANTHER" id="PTHR22683">
    <property type="entry name" value="SPORULATION PROTEIN RELATED"/>
    <property type="match status" value="1"/>
</dbReference>
<feature type="transmembrane region" description="Helical" evidence="4">
    <location>
        <begin position="35"/>
        <end position="56"/>
    </location>
</feature>
<dbReference type="InterPro" id="IPR050206">
    <property type="entry name" value="FtsK/SpoIIIE/SftA"/>
</dbReference>
<dbReference type="RefSeq" id="WP_408645879.1">
    <property type="nucleotide sequence ID" value="NZ_AP018165.1"/>
</dbReference>
<evidence type="ECO:0000259" key="5">
    <source>
        <dbReference type="PROSITE" id="PS50901"/>
    </source>
</evidence>
<feature type="domain" description="FtsK" evidence="5">
    <location>
        <begin position="208"/>
        <end position="400"/>
    </location>
</feature>
<evidence type="ECO:0000313" key="7">
    <source>
        <dbReference type="Proteomes" id="UP000217954"/>
    </source>
</evidence>
<organism evidence="6 7">
    <name type="scientific">[Mycobacterium] stephanolepidis</name>
    <dbReference type="NCBI Taxonomy" id="1520670"/>
    <lineage>
        <taxon>Bacteria</taxon>
        <taxon>Bacillati</taxon>
        <taxon>Actinomycetota</taxon>
        <taxon>Actinomycetes</taxon>
        <taxon>Mycobacteriales</taxon>
        <taxon>Mycobacteriaceae</taxon>
        <taxon>Mycobacteroides</taxon>
    </lineage>
</organism>
<dbReference type="InterPro" id="IPR027417">
    <property type="entry name" value="P-loop_NTPase"/>
</dbReference>
<evidence type="ECO:0000256" key="4">
    <source>
        <dbReference type="SAM" id="Phobius"/>
    </source>
</evidence>
<dbReference type="Gene3D" id="3.40.50.300">
    <property type="entry name" value="P-loop containing nucleotide triphosphate hydrolases"/>
    <property type="match status" value="1"/>
</dbReference>
<accession>A0A1Z4EWL2</accession>
<evidence type="ECO:0000313" key="6">
    <source>
        <dbReference type="EMBL" id="BAX97343.1"/>
    </source>
</evidence>
<dbReference type="Proteomes" id="UP000217954">
    <property type="component" value="Chromosome"/>
</dbReference>
<dbReference type="KEGG" id="mste:MSTE_02027"/>
<dbReference type="GO" id="GO:0051301">
    <property type="term" value="P:cell division"/>
    <property type="evidence" value="ECO:0007669"/>
    <property type="project" value="UniProtKB-KW"/>
</dbReference>
<reference evidence="6 7" key="2">
    <citation type="journal article" date="2017" name="Int. J. Syst. Evol. Microbiol.">
        <title>Mycobacterium stephanolepidis sp. nov., a rapidly growing species related to Mycobacterium chelonae, isolated from marine teleost fish, Stephanolepis cirrhifer.</title>
        <authorList>
            <person name="Fukano H."/>
            <person name="Wada S."/>
            <person name="Kurata O."/>
            <person name="Katayama K."/>
            <person name="Fujiwara N."/>
            <person name="Hoshino Y."/>
        </authorList>
    </citation>
    <scope>NUCLEOTIDE SEQUENCE [LARGE SCALE GENOMIC DNA]</scope>
    <source>
        <strain evidence="6 7">NJB0901</strain>
    </source>
</reference>
<proteinExistence type="predicted"/>
<keyword evidence="1 3" id="KW-0547">Nucleotide-binding</keyword>
<evidence type="ECO:0000256" key="1">
    <source>
        <dbReference type="ARBA" id="ARBA00022741"/>
    </source>
</evidence>
<keyword evidence="2 3" id="KW-0067">ATP-binding</keyword>
<dbReference type="SMART" id="SM00382">
    <property type="entry name" value="AAA"/>
    <property type="match status" value="1"/>
</dbReference>
<keyword evidence="4" id="KW-1133">Transmembrane helix</keyword>
<dbReference type="AlphaFoldDB" id="A0A1Z4EWL2"/>
<keyword evidence="4" id="KW-0472">Membrane</keyword>
<keyword evidence="7" id="KW-1185">Reference proteome</keyword>
<dbReference type="InterPro" id="IPR002543">
    <property type="entry name" value="FtsK_dom"/>
</dbReference>
<dbReference type="Pfam" id="PF01580">
    <property type="entry name" value="FtsK_SpoIIIE"/>
    <property type="match status" value="1"/>
</dbReference>
<name>A0A1Z4EWL2_9MYCO</name>
<sequence>MSNTSNSKNSNTNQSSNDEWIGELLIGLVKAAGYLLWWAILFPAISIPTVAALVVAVKYGMNAGFLAATGFTVAYGIWAFIDEDSFDAWVFQPVRKRFLIWWRYTRRWTHVCALHGLTAKRGERELVPALRTVSIGEHTDVLEVSVVTGQSVTNWQKQIDALGAAFKADRITVTATTPGEIRVTVMRGDVLAEPVRLPRPVVGASVNLSAISVGVTETRGLWRLPILGHHILVAGATGAGKGSVLWALIAGLAPDVKTGRVRLCVIDPKGGMELGAGEPMFSFFAHDATGQTLELLRALVDLMHERANRLRGQARLHTPTKADPLFVIVVDEIAALTAYVTDRKVRAEIEQLLGLLLSQGRAVGISVVGAIQDPSKDSLPLRQLFTVRIGLRLTEASQTAMVLGQGARDGGAECDLIPDSTPGVGYVMIDGTAQPTRVRAFHVTDADIAYMVRIFATPHPRKGTGSEDINNAAEEQQ</sequence>
<protein>
    <submittedName>
        <fullName evidence="6">Putative cell division FtsK/SpoIIIE protein</fullName>
    </submittedName>
</protein>
<dbReference type="SUPFAM" id="SSF52540">
    <property type="entry name" value="P-loop containing nucleoside triphosphate hydrolases"/>
    <property type="match status" value="1"/>
</dbReference>
<feature type="binding site" evidence="3">
    <location>
        <begin position="235"/>
        <end position="242"/>
    </location>
    <ligand>
        <name>ATP</name>
        <dbReference type="ChEBI" id="CHEBI:30616"/>
    </ligand>
</feature>
<keyword evidence="6" id="KW-0131">Cell cycle</keyword>
<keyword evidence="6" id="KW-0132">Cell division</keyword>
<evidence type="ECO:0000256" key="3">
    <source>
        <dbReference type="PROSITE-ProRule" id="PRU00289"/>
    </source>
</evidence>
<feature type="transmembrane region" description="Helical" evidence="4">
    <location>
        <begin position="63"/>
        <end position="81"/>
    </location>
</feature>
<dbReference type="EMBL" id="AP018165">
    <property type="protein sequence ID" value="BAX97343.1"/>
    <property type="molecule type" value="Genomic_DNA"/>
</dbReference>
<gene>
    <name evidence="6" type="ORF">MSTE_02027</name>
</gene>
<dbReference type="GO" id="GO:0003677">
    <property type="term" value="F:DNA binding"/>
    <property type="evidence" value="ECO:0007669"/>
    <property type="project" value="InterPro"/>
</dbReference>
<dbReference type="GO" id="GO:0005524">
    <property type="term" value="F:ATP binding"/>
    <property type="evidence" value="ECO:0007669"/>
    <property type="project" value="UniProtKB-UniRule"/>
</dbReference>